<evidence type="ECO:0000313" key="7">
    <source>
        <dbReference type="EMBL" id="SVA76027.1"/>
    </source>
</evidence>
<name>A0A381YHX4_9ZZZZ</name>
<dbReference type="PANTHER" id="PTHR43806">
    <property type="entry name" value="PEPTIDASE S8"/>
    <property type="match status" value="1"/>
</dbReference>
<dbReference type="GO" id="GO:0004252">
    <property type="term" value="F:serine-type endopeptidase activity"/>
    <property type="evidence" value="ECO:0007669"/>
    <property type="project" value="InterPro"/>
</dbReference>
<dbReference type="AlphaFoldDB" id="A0A381YHX4"/>
<feature type="domain" description="Peptidase S8/S53" evidence="5">
    <location>
        <begin position="257"/>
        <end position="480"/>
    </location>
</feature>
<sequence length="489" mass="52423">MTKSKTLREVVDLRSFPRLMKWATIALGLFIAAMTPVANETITPPGDDRLEWRDDGTASVQIEQWPLEKVLQSLSDQGRWEILVEPDLQLKVTTRFKDLKHPEALRRLLSEVNFAIIPAPGSPSKMLVYKTSSTRAVVRIIPTRRLPKRQPDGDKEEDSPKIPNELIVTLKPNSGIDIAELAKKLGAEIVDEIDGLDIYRLRFENEQQTEKAQTLLEQNKGVASVDNNFGITPPDTLSPVGLKPPPLNLRPASADKDGIVIGLIDSSVQRQGSRVGDFLLPEISMAGEAANHPDQVNHGTSMAETILRGLSASLEDTQETSVRILPVDVYGQSENTSTFAVARGVQAAIEAGADIITLSLGSDQQNPLMHSVIQAGTREGVLFLAAAGNEPTGLPVYPAAQAEVVGVTALNLSGRDVANYANTGNFVEAAAPGAGVTVFNNQTYFGTGTSFSTAYVAGVAAGISSTKGLPVPEVRRLIATEMKPPGTGP</sequence>
<evidence type="ECO:0000256" key="1">
    <source>
        <dbReference type="ARBA" id="ARBA00011073"/>
    </source>
</evidence>
<dbReference type="PROSITE" id="PS51892">
    <property type="entry name" value="SUBTILASE"/>
    <property type="match status" value="1"/>
</dbReference>
<comment type="similarity">
    <text evidence="1">Belongs to the peptidase S8 family.</text>
</comment>
<reference evidence="7" key="1">
    <citation type="submission" date="2018-05" db="EMBL/GenBank/DDBJ databases">
        <authorList>
            <person name="Lanie J.A."/>
            <person name="Ng W.-L."/>
            <person name="Kazmierczak K.M."/>
            <person name="Andrzejewski T.M."/>
            <person name="Davidsen T.M."/>
            <person name="Wayne K.J."/>
            <person name="Tettelin H."/>
            <person name="Glass J.I."/>
            <person name="Rusch D."/>
            <person name="Podicherti R."/>
            <person name="Tsui H.-C.T."/>
            <person name="Winkler M.E."/>
        </authorList>
    </citation>
    <scope>NUCLEOTIDE SEQUENCE</scope>
</reference>
<keyword evidence="3" id="KW-0378">Hydrolase</keyword>
<dbReference type="GO" id="GO:0006508">
    <property type="term" value="P:proteolysis"/>
    <property type="evidence" value="ECO:0007669"/>
    <property type="project" value="UniProtKB-KW"/>
</dbReference>
<protein>
    <submittedName>
        <fullName evidence="7">Uncharacterized protein</fullName>
    </submittedName>
</protein>
<dbReference type="PRINTS" id="PR00723">
    <property type="entry name" value="SUBTILISIN"/>
</dbReference>
<evidence type="ECO:0000256" key="3">
    <source>
        <dbReference type="ARBA" id="ARBA00022801"/>
    </source>
</evidence>
<evidence type="ECO:0000256" key="2">
    <source>
        <dbReference type="ARBA" id="ARBA00022670"/>
    </source>
</evidence>
<keyword evidence="4" id="KW-0720">Serine protease</keyword>
<keyword evidence="2" id="KW-0645">Protease</keyword>
<accession>A0A381YHX4</accession>
<dbReference type="InterPro" id="IPR050131">
    <property type="entry name" value="Peptidase_S8_subtilisin-like"/>
</dbReference>
<proteinExistence type="inferred from homology"/>
<gene>
    <name evidence="7" type="ORF">METZ01_LOCUS128881</name>
</gene>
<organism evidence="7">
    <name type="scientific">marine metagenome</name>
    <dbReference type="NCBI Taxonomy" id="408172"/>
    <lineage>
        <taxon>unclassified sequences</taxon>
        <taxon>metagenomes</taxon>
        <taxon>ecological metagenomes</taxon>
    </lineage>
</organism>
<dbReference type="InterPro" id="IPR054399">
    <property type="entry name" value="Fervidolysin-like_N_prodom"/>
</dbReference>
<dbReference type="PANTHER" id="PTHR43806:SF11">
    <property type="entry name" value="CEREVISIN-RELATED"/>
    <property type="match status" value="1"/>
</dbReference>
<evidence type="ECO:0000259" key="6">
    <source>
        <dbReference type="Pfam" id="PF22148"/>
    </source>
</evidence>
<dbReference type="Gene3D" id="3.40.50.200">
    <property type="entry name" value="Peptidase S8/S53 domain"/>
    <property type="match status" value="1"/>
</dbReference>
<evidence type="ECO:0000259" key="5">
    <source>
        <dbReference type="Pfam" id="PF00082"/>
    </source>
</evidence>
<dbReference type="InterPro" id="IPR000209">
    <property type="entry name" value="Peptidase_S8/S53_dom"/>
</dbReference>
<feature type="domain" description="Fervidolysin-like N-terminal prodomain" evidence="6">
    <location>
        <begin position="162"/>
        <end position="225"/>
    </location>
</feature>
<dbReference type="SUPFAM" id="SSF52743">
    <property type="entry name" value="Subtilisin-like"/>
    <property type="match status" value="1"/>
</dbReference>
<dbReference type="InterPro" id="IPR015500">
    <property type="entry name" value="Peptidase_S8_subtilisin-rel"/>
</dbReference>
<dbReference type="InterPro" id="IPR036852">
    <property type="entry name" value="Peptidase_S8/S53_dom_sf"/>
</dbReference>
<dbReference type="EMBL" id="UINC01018162">
    <property type="protein sequence ID" value="SVA76027.1"/>
    <property type="molecule type" value="Genomic_DNA"/>
</dbReference>
<dbReference type="Pfam" id="PF00082">
    <property type="entry name" value="Peptidase_S8"/>
    <property type="match status" value="1"/>
</dbReference>
<evidence type="ECO:0000256" key="4">
    <source>
        <dbReference type="ARBA" id="ARBA00022825"/>
    </source>
</evidence>
<dbReference type="Pfam" id="PF22148">
    <property type="entry name" value="Fervidolysin_NPro-like"/>
    <property type="match status" value="1"/>
</dbReference>